<dbReference type="PROSITE" id="PS51918">
    <property type="entry name" value="RADICAL_SAM"/>
    <property type="match status" value="1"/>
</dbReference>
<evidence type="ECO:0000256" key="5">
    <source>
        <dbReference type="ARBA" id="ARBA00023004"/>
    </source>
</evidence>
<dbReference type="InterPro" id="IPR023404">
    <property type="entry name" value="rSAM_horseshoe"/>
</dbReference>
<dbReference type="InterPro" id="IPR007197">
    <property type="entry name" value="rSAM"/>
</dbReference>
<dbReference type="RefSeq" id="WP_090042145.1">
    <property type="nucleotide sequence ID" value="NZ_FOKI01000023.1"/>
</dbReference>
<dbReference type="SUPFAM" id="SSF102114">
    <property type="entry name" value="Radical SAM enzymes"/>
    <property type="match status" value="1"/>
</dbReference>
<dbReference type="PANTHER" id="PTHR11135:SF0">
    <property type="entry name" value="ELONGATOR COMPLEX PROTEIN 3"/>
    <property type="match status" value="1"/>
</dbReference>
<dbReference type="Pfam" id="PF04055">
    <property type="entry name" value="Radical_SAM"/>
    <property type="match status" value="1"/>
</dbReference>
<evidence type="ECO:0000313" key="9">
    <source>
        <dbReference type="Proteomes" id="UP000198619"/>
    </source>
</evidence>
<dbReference type="GO" id="GO:0003824">
    <property type="term" value="F:catalytic activity"/>
    <property type="evidence" value="ECO:0007669"/>
    <property type="project" value="InterPro"/>
</dbReference>
<dbReference type="CDD" id="cd01335">
    <property type="entry name" value="Radical_SAM"/>
    <property type="match status" value="1"/>
</dbReference>
<dbReference type="SMART" id="SM00729">
    <property type="entry name" value="Elp3"/>
    <property type="match status" value="1"/>
</dbReference>
<evidence type="ECO:0000256" key="1">
    <source>
        <dbReference type="ARBA" id="ARBA00001966"/>
    </source>
</evidence>
<dbReference type="EMBL" id="FOKI01000023">
    <property type="protein sequence ID" value="SFB27198.1"/>
    <property type="molecule type" value="Genomic_DNA"/>
</dbReference>
<name>A0A1I0ZS84_9CLOT</name>
<evidence type="ECO:0000313" key="8">
    <source>
        <dbReference type="EMBL" id="SFB27198.1"/>
    </source>
</evidence>
<reference evidence="8 9" key="1">
    <citation type="submission" date="2016-10" db="EMBL/GenBank/DDBJ databases">
        <authorList>
            <person name="de Groot N.N."/>
        </authorList>
    </citation>
    <scope>NUCLEOTIDE SEQUENCE [LARGE SCALE GENOMIC DNA]</scope>
    <source>
        <strain evidence="8 9">DSM 12271</strain>
    </source>
</reference>
<dbReference type="SFLD" id="SFLDS00029">
    <property type="entry name" value="Radical_SAM"/>
    <property type="match status" value="1"/>
</dbReference>
<keyword evidence="3" id="KW-0949">S-adenosyl-L-methionine</keyword>
<dbReference type="OrthoDB" id="9815044at2"/>
<proteinExistence type="predicted"/>
<comment type="cofactor">
    <cofactor evidence="1">
        <name>[4Fe-4S] cluster</name>
        <dbReference type="ChEBI" id="CHEBI:49883"/>
    </cofactor>
</comment>
<dbReference type="SFLD" id="SFLDG01082">
    <property type="entry name" value="B12-binding_domain_containing"/>
    <property type="match status" value="1"/>
</dbReference>
<gene>
    <name evidence="8" type="ORF">SAMN04488528_102335</name>
</gene>
<evidence type="ECO:0000256" key="3">
    <source>
        <dbReference type="ARBA" id="ARBA00022691"/>
    </source>
</evidence>
<dbReference type="Pfam" id="PF16199">
    <property type="entry name" value="Radical_SAM_C"/>
    <property type="match status" value="1"/>
</dbReference>
<dbReference type="AlphaFoldDB" id="A0A1I0ZS84"/>
<dbReference type="STRING" id="84698.SAMN04488528_102335"/>
<keyword evidence="6" id="KW-0411">Iron-sulfur</keyword>
<keyword evidence="9" id="KW-1185">Reference proteome</keyword>
<organism evidence="8 9">
    <name type="scientific">Clostridium frigidicarnis</name>
    <dbReference type="NCBI Taxonomy" id="84698"/>
    <lineage>
        <taxon>Bacteria</taxon>
        <taxon>Bacillati</taxon>
        <taxon>Bacillota</taxon>
        <taxon>Clostridia</taxon>
        <taxon>Eubacteriales</taxon>
        <taxon>Clostridiaceae</taxon>
        <taxon>Clostridium</taxon>
    </lineage>
</organism>
<dbReference type="InterPro" id="IPR032432">
    <property type="entry name" value="Radical_SAM_C"/>
</dbReference>
<dbReference type="PANTHER" id="PTHR11135">
    <property type="entry name" value="HISTONE ACETYLTRANSFERASE-RELATED"/>
    <property type="match status" value="1"/>
</dbReference>
<dbReference type="GO" id="GO:0051539">
    <property type="term" value="F:4 iron, 4 sulfur cluster binding"/>
    <property type="evidence" value="ECO:0007669"/>
    <property type="project" value="UniProtKB-KW"/>
</dbReference>
<dbReference type="GO" id="GO:0046872">
    <property type="term" value="F:metal ion binding"/>
    <property type="evidence" value="ECO:0007669"/>
    <property type="project" value="UniProtKB-KW"/>
</dbReference>
<sequence>MKSKKHYIIPIFVPHIGCPHNCVFCNQGKITGQNLKEIAVKSDEEVTAESTRKTIEEYLETIDKNDSIIEVSFFGGTFTGIPMEKQRELLALAKEYKDSKKIDYIRMSTRPDYINEEILKHLKSYDADIIELGVQSLDNEVLKKSGRGHSVEDVKLASDLIKKFGFTLGHQIMLGLPGDTFEKDIYTCSESIKMKPDICRIYPALVIKDTPMEEMYSRGDYKPYTLNEAVTVCTVLYAMYIENNINVIRIGLQPTENINYHGDIVDGPFHPAFRELVESKIYNSAINKHISNLGENIVIRVNQRDVSKVYANKKQFFYDMIEQNKPKNIKVIGDNSVDRGTILVKDSESDTKVSIDFYLKEITKEGKKLFS</sequence>
<keyword evidence="4" id="KW-0479">Metal-binding</keyword>
<dbReference type="InterPro" id="IPR006638">
    <property type="entry name" value="Elp3/MiaA/NifB-like_rSAM"/>
</dbReference>
<protein>
    <submittedName>
        <fullName evidence="8">4Fe-4S single cluster domain-containing protein</fullName>
    </submittedName>
</protein>
<evidence type="ECO:0000256" key="2">
    <source>
        <dbReference type="ARBA" id="ARBA00022485"/>
    </source>
</evidence>
<dbReference type="Proteomes" id="UP000198619">
    <property type="component" value="Unassembled WGS sequence"/>
</dbReference>
<dbReference type="GO" id="GO:0002926">
    <property type="term" value="P:tRNA wobble base 5-methoxycarbonylmethyl-2-thiouridinylation"/>
    <property type="evidence" value="ECO:0007669"/>
    <property type="project" value="TreeGrafter"/>
</dbReference>
<evidence type="ECO:0000256" key="6">
    <source>
        <dbReference type="ARBA" id="ARBA00023014"/>
    </source>
</evidence>
<feature type="domain" description="Radical SAM core" evidence="7">
    <location>
        <begin position="1"/>
        <end position="246"/>
    </location>
</feature>
<evidence type="ECO:0000259" key="7">
    <source>
        <dbReference type="PROSITE" id="PS51918"/>
    </source>
</evidence>
<keyword evidence="5" id="KW-0408">Iron</keyword>
<dbReference type="InterPro" id="IPR058240">
    <property type="entry name" value="rSAM_sf"/>
</dbReference>
<dbReference type="GO" id="GO:0005737">
    <property type="term" value="C:cytoplasm"/>
    <property type="evidence" value="ECO:0007669"/>
    <property type="project" value="TreeGrafter"/>
</dbReference>
<dbReference type="InterPro" id="IPR039661">
    <property type="entry name" value="ELP3"/>
</dbReference>
<dbReference type="Gene3D" id="3.80.30.20">
    <property type="entry name" value="tm_1862 like domain"/>
    <property type="match status" value="1"/>
</dbReference>
<dbReference type="SFLD" id="SFLDG01086">
    <property type="entry name" value="elongater_protein-like"/>
    <property type="match status" value="1"/>
</dbReference>
<evidence type="ECO:0000256" key="4">
    <source>
        <dbReference type="ARBA" id="ARBA00022723"/>
    </source>
</evidence>
<accession>A0A1I0ZS84</accession>
<dbReference type="FunFam" id="3.80.30.20:FF:000016">
    <property type="entry name" value="Oxygen-independent coproporphyrinogen III oxidase"/>
    <property type="match status" value="1"/>
</dbReference>
<keyword evidence="2" id="KW-0004">4Fe-4S</keyword>